<gene>
    <name evidence="3" type="ORF">GLAREA_04224</name>
</gene>
<accession>S3DLL1</accession>
<dbReference type="eggNOG" id="ENOG502SIF8">
    <property type="taxonomic scope" value="Eukaryota"/>
</dbReference>
<dbReference type="GO" id="GO:0016791">
    <property type="term" value="F:phosphatase activity"/>
    <property type="evidence" value="ECO:0007669"/>
    <property type="project" value="UniProtKB-ARBA"/>
</dbReference>
<keyword evidence="4" id="KW-1185">Reference proteome</keyword>
<dbReference type="Proteomes" id="UP000016922">
    <property type="component" value="Unassembled WGS sequence"/>
</dbReference>
<dbReference type="InterPro" id="IPR006328">
    <property type="entry name" value="2-HAD"/>
</dbReference>
<evidence type="ECO:0000256" key="2">
    <source>
        <dbReference type="ARBA" id="ARBA00022801"/>
    </source>
</evidence>
<protein>
    <submittedName>
        <fullName evidence="3">HAD-like protein</fullName>
    </submittedName>
</protein>
<dbReference type="Pfam" id="PF00702">
    <property type="entry name" value="Hydrolase"/>
    <property type="match status" value="1"/>
</dbReference>
<dbReference type="NCBIfam" id="TIGR01428">
    <property type="entry name" value="HAD_type_II"/>
    <property type="match status" value="1"/>
</dbReference>
<dbReference type="OMA" id="DLMGTCT"/>
<evidence type="ECO:0000256" key="1">
    <source>
        <dbReference type="ARBA" id="ARBA00008106"/>
    </source>
</evidence>
<dbReference type="KEGG" id="glz:GLAREA_04224"/>
<dbReference type="GeneID" id="19463279"/>
<dbReference type="InterPro" id="IPR036412">
    <property type="entry name" value="HAD-like_sf"/>
</dbReference>
<dbReference type="EMBL" id="KE145369">
    <property type="protein sequence ID" value="EPE27433.1"/>
    <property type="molecule type" value="Genomic_DNA"/>
</dbReference>
<dbReference type="SFLD" id="SFLDG01129">
    <property type="entry name" value="C1.5:_HAD__Beta-PGM__Phosphata"/>
    <property type="match status" value="1"/>
</dbReference>
<dbReference type="GO" id="GO:0019120">
    <property type="term" value="F:hydrolase activity, acting on acid halide bonds, in C-halide compounds"/>
    <property type="evidence" value="ECO:0007669"/>
    <property type="project" value="InterPro"/>
</dbReference>
<dbReference type="AlphaFoldDB" id="S3DLL1"/>
<name>S3DLL1_GLAL2</name>
<reference evidence="3 4" key="1">
    <citation type="journal article" date="2013" name="BMC Genomics">
        <title>Genomics-driven discovery of the pneumocandin biosynthetic gene cluster in the fungus Glarea lozoyensis.</title>
        <authorList>
            <person name="Chen L."/>
            <person name="Yue Q."/>
            <person name="Zhang X."/>
            <person name="Xiang M."/>
            <person name="Wang C."/>
            <person name="Li S."/>
            <person name="Che Y."/>
            <person name="Ortiz-Lopez F.J."/>
            <person name="Bills G.F."/>
            <person name="Liu X."/>
            <person name="An Z."/>
        </authorList>
    </citation>
    <scope>NUCLEOTIDE SEQUENCE [LARGE SCALE GENOMIC DNA]</scope>
    <source>
        <strain evidence="4">ATCC 20868 / MF5171</strain>
    </source>
</reference>
<dbReference type="PANTHER" id="PTHR43316">
    <property type="entry name" value="HYDROLASE, HALOACID DELAHOGENASE-RELATED"/>
    <property type="match status" value="1"/>
</dbReference>
<dbReference type="InterPro" id="IPR051540">
    <property type="entry name" value="S-2-haloacid_dehalogenase"/>
</dbReference>
<keyword evidence="2" id="KW-0378">Hydrolase</keyword>
<dbReference type="RefSeq" id="XP_008084792.1">
    <property type="nucleotide sequence ID" value="XM_008086601.1"/>
</dbReference>
<dbReference type="OrthoDB" id="2363873at2759"/>
<dbReference type="NCBIfam" id="TIGR01509">
    <property type="entry name" value="HAD-SF-IA-v3"/>
    <property type="match status" value="1"/>
</dbReference>
<proteinExistence type="inferred from homology"/>
<comment type="similarity">
    <text evidence="1">Belongs to the HAD-like hydrolase superfamily. S-2-haloalkanoic acid dehalogenase family.</text>
</comment>
<dbReference type="STRING" id="1116229.S3DLL1"/>
<dbReference type="InterPro" id="IPR023198">
    <property type="entry name" value="PGP-like_dom2"/>
</dbReference>
<dbReference type="HOGENOM" id="CLU_045011_3_0_1"/>
<dbReference type="SFLD" id="SFLDS00003">
    <property type="entry name" value="Haloacid_Dehalogenase"/>
    <property type="match status" value="1"/>
</dbReference>
<dbReference type="PANTHER" id="PTHR43316:SF3">
    <property type="entry name" value="HALOACID DEHALOGENASE, TYPE II (AFU_ORTHOLOGUE AFUA_2G07750)-RELATED"/>
    <property type="match status" value="1"/>
</dbReference>
<sequence>MSTRSDLQYPSGIRAVFFDFMGTCLDWYSSITAALPEALNDTAKKDLAIAWREIFFEDIHERFQQNLPPESFDVTTARLLDVVCALHGVILTPVEKTNAVQAWHGMSAWADVVSSLASIKAHGVELFVLANGTMRLQLDLVKSSGLHVFDMLFSSELLGLTKPDPHLYQKAMQLVGVRPEECAMVAAHAYDLRAAKAVGMKTVYVRRWTEDTREDMTKVDDDVDAFIGTVTEAGIENEPVYDGTFYDLLEVLGLVDHQ</sequence>
<dbReference type="InterPro" id="IPR006439">
    <property type="entry name" value="HAD-SF_hydro_IA"/>
</dbReference>
<dbReference type="Gene3D" id="3.40.50.1000">
    <property type="entry name" value="HAD superfamily/HAD-like"/>
    <property type="match status" value="1"/>
</dbReference>
<dbReference type="SUPFAM" id="SSF56784">
    <property type="entry name" value="HAD-like"/>
    <property type="match status" value="1"/>
</dbReference>
<organism evidence="3 4">
    <name type="scientific">Glarea lozoyensis (strain ATCC 20868 / MF5171)</name>
    <dbReference type="NCBI Taxonomy" id="1116229"/>
    <lineage>
        <taxon>Eukaryota</taxon>
        <taxon>Fungi</taxon>
        <taxon>Dikarya</taxon>
        <taxon>Ascomycota</taxon>
        <taxon>Pezizomycotina</taxon>
        <taxon>Leotiomycetes</taxon>
        <taxon>Helotiales</taxon>
        <taxon>Helotiaceae</taxon>
        <taxon>Glarea</taxon>
    </lineage>
</organism>
<evidence type="ECO:0000313" key="4">
    <source>
        <dbReference type="Proteomes" id="UP000016922"/>
    </source>
</evidence>
<dbReference type="Gene3D" id="1.10.150.240">
    <property type="entry name" value="Putative phosphatase, domain 2"/>
    <property type="match status" value="1"/>
</dbReference>
<dbReference type="PRINTS" id="PR00413">
    <property type="entry name" value="HADHALOGNASE"/>
</dbReference>
<dbReference type="InterPro" id="IPR023214">
    <property type="entry name" value="HAD_sf"/>
</dbReference>
<dbReference type="NCBIfam" id="TIGR01493">
    <property type="entry name" value="HAD-SF-IA-v2"/>
    <property type="match status" value="1"/>
</dbReference>
<evidence type="ECO:0000313" key="3">
    <source>
        <dbReference type="EMBL" id="EPE27433.1"/>
    </source>
</evidence>